<dbReference type="Pfam" id="PF00535">
    <property type="entry name" value="Glycos_transf_2"/>
    <property type="match status" value="1"/>
</dbReference>
<organism evidence="2 3">
    <name type="scientific">Candidatus Gallacutalibacter pullicola</name>
    <dbReference type="NCBI Taxonomy" id="2840830"/>
    <lineage>
        <taxon>Bacteria</taxon>
        <taxon>Bacillati</taxon>
        <taxon>Bacillota</taxon>
        <taxon>Clostridia</taxon>
        <taxon>Eubacteriales</taxon>
        <taxon>Candidatus Gallacutalibacter</taxon>
    </lineage>
</organism>
<dbReference type="Gene3D" id="3.90.550.10">
    <property type="entry name" value="Spore Coat Polysaccharide Biosynthesis Protein SpsA, Chain A"/>
    <property type="match status" value="1"/>
</dbReference>
<feature type="domain" description="Glycosyltransferase 2-like" evidence="1">
    <location>
        <begin position="7"/>
        <end position="92"/>
    </location>
</feature>
<evidence type="ECO:0000259" key="1">
    <source>
        <dbReference type="Pfam" id="PF00535"/>
    </source>
</evidence>
<protein>
    <submittedName>
        <fullName evidence="2">Glycosyltransferase</fullName>
    </submittedName>
</protein>
<dbReference type="AlphaFoldDB" id="A0A9D1DPU9"/>
<reference evidence="2" key="2">
    <citation type="journal article" date="2021" name="PeerJ">
        <title>Extensive microbial diversity within the chicken gut microbiome revealed by metagenomics and culture.</title>
        <authorList>
            <person name="Gilroy R."/>
            <person name="Ravi A."/>
            <person name="Getino M."/>
            <person name="Pursley I."/>
            <person name="Horton D.L."/>
            <person name="Alikhan N.F."/>
            <person name="Baker D."/>
            <person name="Gharbi K."/>
            <person name="Hall N."/>
            <person name="Watson M."/>
            <person name="Adriaenssens E.M."/>
            <person name="Foster-Nyarko E."/>
            <person name="Jarju S."/>
            <person name="Secka A."/>
            <person name="Antonio M."/>
            <person name="Oren A."/>
            <person name="Chaudhuri R.R."/>
            <person name="La Ragione R."/>
            <person name="Hildebrand F."/>
            <person name="Pallen M.J."/>
        </authorList>
    </citation>
    <scope>NUCLEOTIDE SEQUENCE</scope>
    <source>
        <strain evidence="2">ChiSjej1B19-7085</strain>
    </source>
</reference>
<sequence length="326" mass="37082">MQALELSIILPVKDAERELPGILQFMETQTEGLEKEIIVVDMGSSDRTVWEAVQFIKGREIHGCVVQNGPGTVPAALNTGLQKAAGEYVSFIFARRLYRDFIRGYLETARRMEADLIYGSANEAEAKLASRRAINILAPKRLSGPELLKSVVKGEIQMDMSAILFRRSLLLENHISFEITNAVGYSEEFIYRCLLAAKAPAQSPTVMRRYPELEMKRGKTLNYGRDIFQYVDSMRRIETRLKACCPDQKELLDLFTHEKIPSVILYCVDVLLREGESASDIRGYLRQGGYDRLLTVNRHTSGPLYRRVQRWKLAPMLYRPAKEAAD</sequence>
<comment type="caution">
    <text evidence="2">The sequence shown here is derived from an EMBL/GenBank/DDBJ whole genome shotgun (WGS) entry which is preliminary data.</text>
</comment>
<proteinExistence type="predicted"/>
<dbReference type="InterPro" id="IPR001173">
    <property type="entry name" value="Glyco_trans_2-like"/>
</dbReference>
<dbReference type="EMBL" id="DVHF01000049">
    <property type="protein sequence ID" value="HIR56823.1"/>
    <property type="molecule type" value="Genomic_DNA"/>
</dbReference>
<dbReference type="SUPFAM" id="SSF53448">
    <property type="entry name" value="Nucleotide-diphospho-sugar transferases"/>
    <property type="match status" value="1"/>
</dbReference>
<accession>A0A9D1DPU9</accession>
<reference evidence="2" key="1">
    <citation type="submission" date="2020-10" db="EMBL/GenBank/DDBJ databases">
        <authorList>
            <person name="Gilroy R."/>
        </authorList>
    </citation>
    <scope>NUCLEOTIDE SEQUENCE</scope>
    <source>
        <strain evidence="2">ChiSjej1B19-7085</strain>
    </source>
</reference>
<evidence type="ECO:0000313" key="3">
    <source>
        <dbReference type="Proteomes" id="UP000886785"/>
    </source>
</evidence>
<name>A0A9D1DPU9_9FIRM</name>
<dbReference type="Proteomes" id="UP000886785">
    <property type="component" value="Unassembled WGS sequence"/>
</dbReference>
<dbReference type="InterPro" id="IPR029044">
    <property type="entry name" value="Nucleotide-diphossugar_trans"/>
</dbReference>
<gene>
    <name evidence="2" type="ORF">IAA54_04075</name>
</gene>
<evidence type="ECO:0000313" key="2">
    <source>
        <dbReference type="EMBL" id="HIR56823.1"/>
    </source>
</evidence>